<organism evidence="2 3">
    <name type="scientific">Perkinsus olseni</name>
    <name type="common">Perkinsus atlanticus</name>
    <dbReference type="NCBI Taxonomy" id="32597"/>
    <lineage>
        <taxon>Eukaryota</taxon>
        <taxon>Sar</taxon>
        <taxon>Alveolata</taxon>
        <taxon>Perkinsozoa</taxon>
        <taxon>Perkinsea</taxon>
        <taxon>Perkinsida</taxon>
        <taxon>Perkinsidae</taxon>
        <taxon>Perkinsus</taxon>
    </lineage>
</organism>
<accession>A0A7J6NXS8</accession>
<sequence>MEPGHPRPLRCCKRRSVVTNLNTYARRWTNSRLRIAMICPQQDIPLHALDTADGLCCQGHSVTVYCTKAPLRRVKDSPSPEYCECDIGILRLLLLVPHPIMGMIVLFLRALCMTVRMFIASYYYDAIMLYNTADRSVDLSTVVLFPLSLCGLHLIYCWCSGRSDGRHIDGSFIVSLSDFGRMCPSRKCQRMYERLVVTYASAIIVDSEPRREWCESCYGRRIRDIMVAYRPVEGRGHCMNRRSLVEVDRALSAELGDRPFILAIVNPSRSDEISLAVDGYAHYYHNPSRLLPVNKALGVEVVHNTTSRSSGPASTLASPAAVISPVSSDAISFLDTVAGVYQDDRDASLGSGDSEPPSEHEEGSTGCVHSSPVTSDPVAVAAGLPPPRLVLACCEDSPNGYGLSTFTRGHQQEGDRSMDELAALLENEVTAMCLNADDDVKMLPLSWNSPELDWLCYHATVGVYTPLDTTDPAMLMRLMGGGRPVVSTRGRQDTESLININAGFVVDPPSAQGLGVALAALLHHTPVGILEGMGAMALERLENRYGFSTFSESLDSFIERKLFITNRGGRGSATSMAAHPFPRPSPVSIASAEATERTTTTSPPGSIQATSVNASIRLRRELVVGNEFTEYSPVLQLPLHPTLDGHAVAKLIRFVCPVTSLAQLEKVLQVDGGWPPIAIRYQHHINRAVQESGDITVASRGGVALVDDLDLLRPILWEPSILKYLIAQQVMHDSRDLCSGLVVDGDDAAEIQNVYDTLVADWVIEEMSGKAGDYGIADVSLSSLCKRHHIHQESACGGLLALRRKTA</sequence>
<proteinExistence type="predicted"/>
<name>A0A7J6NXS8_PEROL</name>
<dbReference type="OrthoDB" id="10433490at2759"/>
<dbReference type="SUPFAM" id="SSF53756">
    <property type="entry name" value="UDP-Glycosyltransferase/glycogen phosphorylase"/>
    <property type="match status" value="2"/>
</dbReference>
<evidence type="ECO:0000313" key="3">
    <source>
        <dbReference type="Proteomes" id="UP000541610"/>
    </source>
</evidence>
<evidence type="ECO:0000313" key="2">
    <source>
        <dbReference type="EMBL" id="KAF4688704.1"/>
    </source>
</evidence>
<protein>
    <submittedName>
        <fullName evidence="2">Uncharacterized protein</fullName>
    </submittedName>
</protein>
<comment type="caution">
    <text evidence="2">The sequence shown here is derived from an EMBL/GenBank/DDBJ whole genome shotgun (WGS) entry which is preliminary data.</text>
</comment>
<feature type="region of interest" description="Disordered" evidence="1">
    <location>
        <begin position="344"/>
        <end position="372"/>
    </location>
</feature>
<dbReference type="AlphaFoldDB" id="A0A7J6NXS8"/>
<reference evidence="2 3" key="1">
    <citation type="submission" date="2020-04" db="EMBL/GenBank/DDBJ databases">
        <title>Perkinsus olseni comparative genomics.</title>
        <authorList>
            <person name="Bogema D.R."/>
        </authorList>
    </citation>
    <scope>NUCLEOTIDE SEQUENCE [LARGE SCALE GENOMIC DNA]</scope>
    <source>
        <strain evidence="2">00978-12</strain>
    </source>
</reference>
<dbReference type="Proteomes" id="UP000541610">
    <property type="component" value="Unassembled WGS sequence"/>
</dbReference>
<gene>
    <name evidence="2" type="ORF">FOZ60_002510</name>
</gene>
<evidence type="ECO:0000256" key="1">
    <source>
        <dbReference type="SAM" id="MobiDB-lite"/>
    </source>
</evidence>
<dbReference type="EMBL" id="JABANP010000144">
    <property type="protein sequence ID" value="KAF4688704.1"/>
    <property type="molecule type" value="Genomic_DNA"/>
</dbReference>